<evidence type="ECO:0000259" key="7">
    <source>
        <dbReference type="Pfam" id="PF02770"/>
    </source>
</evidence>
<dbReference type="PATRIC" id="fig|1006006.8.peg.1803"/>
<dbReference type="GO" id="GO:0050660">
    <property type="term" value="F:flavin adenine dinucleotide binding"/>
    <property type="evidence" value="ECO:0007669"/>
    <property type="project" value="InterPro"/>
</dbReference>
<dbReference type="Gene3D" id="1.20.140.10">
    <property type="entry name" value="Butyryl-CoA Dehydrogenase, subunit A, domain 3"/>
    <property type="match status" value="1"/>
</dbReference>
<dbReference type="Pfam" id="PF02770">
    <property type="entry name" value="Acyl-CoA_dh_M"/>
    <property type="match status" value="1"/>
</dbReference>
<dbReference type="HOGENOM" id="CLU_018204_0_2_2"/>
<dbReference type="Gene3D" id="1.10.540.10">
    <property type="entry name" value="Acyl-CoA dehydrogenase/oxidase, N-terminal domain"/>
    <property type="match status" value="1"/>
</dbReference>
<dbReference type="STRING" id="1006006.Mcup_1797"/>
<dbReference type="InterPro" id="IPR006091">
    <property type="entry name" value="Acyl-CoA_Oxase/DH_mid-dom"/>
</dbReference>
<gene>
    <name evidence="9" type="ordered locus">Mcup_1797</name>
</gene>
<organism evidence="9 10">
    <name type="scientific">Metallosphaera cuprina (strain Ar-4)</name>
    <dbReference type="NCBI Taxonomy" id="1006006"/>
    <lineage>
        <taxon>Archaea</taxon>
        <taxon>Thermoproteota</taxon>
        <taxon>Thermoprotei</taxon>
        <taxon>Sulfolobales</taxon>
        <taxon>Sulfolobaceae</taxon>
        <taxon>Metallosphaera</taxon>
    </lineage>
</organism>
<dbReference type="Proteomes" id="UP000007812">
    <property type="component" value="Chromosome"/>
</dbReference>
<evidence type="ECO:0000256" key="3">
    <source>
        <dbReference type="ARBA" id="ARBA00022630"/>
    </source>
</evidence>
<comment type="similarity">
    <text evidence="2 5">Belongs to the acyl-CoA dehydrogenase family.</text>
</comment>
<evidence type="ECO:0000256" key="4">
    <source>
        <dbReference type="ARBA" id="ARBA00022827"/>
    </source>
</evidence>
<dbReference type="InterPro" id="IPR009100">
    <property type="entry name" value="AcylCoA_DH/oxidase_NM_dom_sf"/>
</dbReference>
<evidence type="ECO:0000259" key="6">
    <source>
        <dbReference type="Pfam" id="PF00441"/>
    </source>
</evidence>
<dbReference type="GeneID" id="10493985"/>
<keyword evidence="10" id="KW-1185">Reference proteome</keyword>
<feature type="domain" description="Acyl-CoA oxidase/dehydrogenase middle" evidence="7">
    <location>
        <begin position="107"/>
        <end position="195"/>
    </location>
</feature>
<reference evidence="9 10" key="1">
    <citation type="journal article" date="2011" name="J. Bacteriol.">
        <title>Complete genome sequence of Metallosphaera cuprina, a metal sulfide-oxidizing archaeon from a hot spring.</title>
        <authorList>
            <person name="Liu L.J."/>
            <person name="You X.Y."/>
            <person name="Zheng H."/>
            <person name="Wang S."/>
            <person name="Jiang C.Y."/>
            <person name="Liu S.J."/>
        </authorList>
    </citation>
    <scope>NUCLEOTIDE SEQUENCE [LARGE SCALE GENOMIC DNA]</scope>
    <source>
        <strain evidence="9 10">Ar-4</strain>
    </source>
</reference>
<sequence>MDRVLISSVQDFARKEIQVLAEKIDREDYYPRHLITKMGDLGILDPLYSGASVYDSMLCLEEIAKVSGSVALIQDVQGELVNSPLRTFGHDLDDLIDDLAKGKKIGSFALSEPCCGSDTRSMKTRAEKVSGVWRVSGEKMWITQGMYADVFLVAAKTSEKIGTFLVREQDCVEREKIEVSGNRGTGTAKIRLNECEADLIGGWQVTKYALSIGRIAISAIAIGLALGATEEAYGWAEERTAFGKKLLEHEGVQWMFSDSIADLESVKSLLDVTCKAFENNWEMAEPLIAALKLVSSKIANNVVDRMVQIMGGMGYAKSTRTERAYRDVRLTRIGEGTDEVQRLILSRHLREMINNTYNAIE</sequence>
<dbReference type="InterPro" id="IPR046373">
    <property type="entry name" value="Acyl-CoA_Oxase/DH_mid-dom_sf"/>
</dbReference>
<evidence type="ECO:0000256" key="2">
    <source>
        <dbReference type="ARBA" id="ARBA00009347"/>
    </source>
</evidence>
<dbReference type="EMBL" id="CP002656">
    <property type="protein sequence ID" value="AEB95899.1"/>
    <property type="molecule type" value="Genomic_DNA"/>
</dbReference>
<dbReference type="AlphaFoldDB" id="F4G0U0"/>
<dbReference type="Gene3D" id="2.40.110.10">
    <property type="entry name" value="Butyryl-CoA Dehydrogenase, subunit A, domain 2"/>
    <property type="match status" value="1"/>
</dbReference>
<proteinExistence type="inferred from homology"/>
<dbReference type="InterPro" id="IPR037069">
    <property type="entry name" value="AcylCoA_DH/ox_N_sf"/>
</dbReference>
<keyword evidence="3 5" id="KW-0285">Flavoprotein</keyword>
<keyword evidence="4 5" id="KW-0274">FAD</keyword>
<dbReference type="InterPro" id="IPR009075">
    <property type="entry name" value="AcylCo_DH/oxidase_C"/>
</dbReference>
<evidence type="ECO:0000313" key="9">
    <source>
        <dbReference type="EMBL" id="AEB95899.1"/>
    </source>
</evidence>
<evidence type="ECO:0000259" key="8">
    <source>
        <dbReference type="Pfam" id="PF02771"/>
    </source>
</evidence>
<dbReference type="PANTHER" id="PTHR43884">
    <property type="entry name" value="ACYL-COA DEHYDROGENASE"/>
    <property type="match status" value="1"/>
</dbReference>
<evidence type="ECO:0000313" key="10">
    <source>
        <dbReference type="Proteomes" id="UP000007812"/>
    </source>
</evidence>
<name>F4G0U0_METCR</name>
<comment type="cofactor">
    <cofactor evidence="1 5">
        <name>FAD</name>
        <dbReference type="ChEBI" id="CHEBI:57692"/>
    </cofactor>
</comment>
<evidence type="ECO:0000256" key="1">
    <source>
        <dbReference type="ARBA" id="ARBA00001974"/>
    </source>
</evidence>
<dbReference type="OrthoDB" id="275197at2157"/>
<dbReference type="Pfam" id="PF00441">
    <property type="entry name" value="Acyl-CoA_dh_1"/>
    <property type="match status" value="1"/>
</dbReference>
<dbReference type="RefSeq" id="WP_013738397.1">
    <property type="nucleotide sequence ID" value="NC_015435.1"/>
</dbReference>
<dbReference type="Pfam" id="PF02771">
    <property type="entry name" value="Acyl-CoA_dh_N"/>
    <property type="match status" value="1"/>
</dbReference>
<dbReference type="eggNOG" id="arCOG01707">
    <property type="taxonomic scope" value="Archaea"/>
</dbReference>
<dbReference type="SUPFAM" id="SSF56645">
    <property type="entry name" value="Acyl-CoA dehydrogenase NM domain-like"/>
    <property type="match status" value="1"/>
</dbReference>
<protein>
    <submittedName>
        <fullName evidence="9">Acyl-CoA dehydrogenase domain-containing protein</fullName>
    </submittedName>
</protein>
<dbReference type="PANTHER" id="PTHR43884:SF12">
    <property type="entry name" value="ISOVALERYL-COA DEHYDROGENASE, MITOCHONDRIAL-RELATED"/>
    <property type="match status" value="1"/>
</dbReference>
<accession>F4G0U0</accession>
<dbReference type="InterPro" id="IPR013786">
    <property type="entry name" value="AcylCoA_DH/ox_N"/>
</dbReference>
<dbReference type="SUPFAM" id="SSF47203">
    <property type="entry name" value="Acyl-CoA dehydrogenase C-terminal domain-like"/>
    <property type="match status" value="1"/>
</dbReference>
<keyword evidence="5" id="KW-0560">Oxidoreductase</keyword>
<dbReference type="InterPro" id="IPR036250">
    <property type="entry name" value="AcylCo_DH-like_C"/>
</dbReference>
<dbReference type="KEGG" id="mcn:Mcup_1797"/>
<evidence type="ECO:0000256" key="5">
    <source>
        <dbReference type="RuleBase" id="RU362125"/>
    </source>
</evidence>
<feature type="domain" description="Acyl-CoA dehydrogenase/oxidase N-terminal" evidence="8">
    <location>
        <begin position="5"/>
        <end position="91"/>
    </location>
</feature>
<feature type="domain" description="Acyl-CoA dehydrogenase/oxidase C-terminal" evidence="6">
    <location>
        <begin position="202"/>
        <end position="349"/>
    </location>
</feature>
<dbReference type="GO" id="GO:0003995">
    <property type="term" value="F:acyl-CoA dehydrogenase activity"/>
    <property type="evidence" value="ECO:0007669"/>
    <property type="project" value="TreeGrafter"/>
</dbReference>